<evidence type="ECO:0000313" key="3">
    <source>
        <dbReference type="Proteomes" id="UP000510822"/>
    </source>
</evidence>
<dbReference type="KEGG" id="cfon:HZU75_13190"/>
<name>A0A7D5Z5I0_9NEIS</name>
<keyword evidence="1" id="KW-1133">Transmembrane helix</keyword>
<dbReference type="EMBL" id="CP058952">
    <property type="protein sequence ID" value="QLI82401.1"/>
    <property type="molecule type" value="Genomic_DNA"/>
</dbReference>
<keyword evidence="3" id="KW-1185">Reference proteome</keyword>
<feature type="transmembrane region" description="Helical" evidence="1">
    <location>
        <begin position="96"/>
        <end position="119"/>
    </location>
</feature>
<evidence type="ECO:0000256" key="1">
    <source>
        <dbReference type="SAM" id="Phobius"/>
    </source>
</evidence>
<proteinExistence type="predicted"/>
<feature type="transmembrane region" description="Helical" evidence="1">
    <location>
        <begin position="163"/>
        <end position="190"/>
    </location>
</feature>
<reference evidence="2 3" key="1">
    <citation type="journal article" date="2016" name="Int. J. Syst. Evol. Microbiol.">
        <title>Chitinibacter fontanus sp. nov., isolated from a spring.</title>
        <authorList>
            <person name="Sheu S.Y."/>
            <person name="Li Y.S."/>
            <person name="Young C.C."/>
            <person name="Chen W.M."/>
        </authorList>
    </citation>
    <scope>NUCLEOTIDE SEQUENCE [LARGE SCALE GENOMIC DNA]</scope>
    <source>
        <strain evidence="2 3">STM-7</strain>
    </source>
</reference>
<dbReference type="Proteomes" id="UP000510822">
    <property type="component" value="Chromosome"/>
</dbReference>
<keyword evidence="1" id="KW-0812">Transmembrane</keyword>
<gene>
    <name evidence="2" type="ORF">HZU75_13190</name>
</gene>
<evidence type="ECO:0000313" key="2">
    <source>
        <dbReference type="EMBL" id="QLI82401.1"/>
    </source>
</evidence>
<sequence length="331" mass="37047">MNQQEFIAQLERALRQLPAAEVRDIASEYQDYFAEAIANGRSEAEFCAALGLPKQLAAEILTRSSVRISNESPVFETAEKSGFRWFRHVWHTFKQAPLIFSLLGIFTSIMGLLVANSSLARFSPIFSPLIGSLMTSLVVGLAWRFEMKKTIDFGADDVHFSRVCIRAIGFAIMWVGLSLLSDSICDLIAGRPMGLYMAEAPTGAEQTFNMLWTTFVAIGFVFAHGLIILQNQSLLTATKLSWRAARRYWSQCLMLLMLMFVSSLALVMLLITLGNLMKGMTGVEMSSEVLRMGYYAVPIFGPWIGMMYLMSYSAWAAVFRDGSMRTEVRHS</sequence>
<feature type="transmembrane region" description="Helical" evidence="1">
    <location>
        <begin position="293"/>
        <end position="319"/>
    </location>
</feature>
<feature type="transmembrane region" description="Helical" evidence="1">
    <location>
        <begin position="252"/>
        <end position="273"/>
    </location>
</feature>
<feature type="transmembrane region" description="Helical" evidence="1">
    <location>
        <begin position="210"/>
        <end position="231"/>
    </location>
</feature>
<protein>
    <submittedName>
        <fullName evidence="2">DUF1700 domain-containing protein</fullName>
    </submittedName>
</protein>
<dbReference type="Pfam" id="PF22564">
    <property type="entry name" value="HAAS"/>
    <property type="match status" value="1"/>
</dbReference>
<keyword evidence="1" id="KW-0472">Membrane</keyword>
<feature type="transmembrane region" description="Helical" evidence="1">
    <location>
        <begin position="125"/>
        <end position="143"/>
    </location>
</feature>
<accession>A0A7D5Z5I0</accession>
<organism evidence="2 3">
    <name type="scientific">Chitinibacter fontanus</name>
    <dbReference type="NCBI Taxonomy" id="1737446"/>
    <lineage>
        <taxon>Bacteria</taxon>
        <taxon>Pseudomonadati</taxon>
        <taxon>Pseudomonadota</taxon>
        <taxon>Betaproteobacteria</taxon>
        <taxon>Neisseriales</taxon>
        <taxon>Chitinibacteraceae</taxon>
        <taxon>Chitinibacter</taxon>
    </lineage>
</organism>
<dbReference type="AlphaFoldDB" id="A0A7D5Z5I0"/>
<dbReference type="RefSeq" id="WP_180306481.1">
    <property type="nucleotide sequence ID" value="NZ_CP058952.1"/>
</dbReference>